<dbReference type="STRING" id="1052260.SAMN05660199_00042"/>
<dbReference type="InterPro" id="IPR030678">
    <property type="entry name" value="Peptide/Ni-bd"/>
</dbReference>
<dbReference type="Gene3D" id="3.90.76.10">
    <property type="entry name" value="Dipeptide-binding Protein, Domain 1"/>
    <property type="match status" value="1"/>
</dbReference>
<reference evidence="8" key="1">
    <citation type="submission" date="2016-10" db="EMBL/GenBank/DDBJ databases">
        <authorList>
            <person name="Varghese N."/>
            <person name="Submissions S."/>
        </authorList>
    </citation>
    <scope>NUCLEOTIDE SEQUENCE [LARGE SCALE GENOMIC DNA]</scope>
    <source>
        <strain evidence="8">DSM 45843</strain>
    </source>
</reference>
<comment type="subcellular location">
    <subcellularLocation>
        <location evidence="1">Cell envelope</location>
    </subcellularLocation>
</comment>
<evidence type="ECO:0000256" key="4">
    <source>
        <dbReference type="ARBA" id="ARBA00022729"/>
    </source>
</evidence>
<dbReference type="PROSITE" id="PS51257">
    <property type="entry name" value="PROKAR_LIPOPROTEIN"/>
    <property type="match status" value="1"/>
</dbReference>
<evidence type="ECO:0000256" key="2">
    <source>
        <dbReference type="ARBA" id="ARBA00005695"/>
    </source>
</evidence>
<dbReference type="Gene3D" id="3.40.190.10">
    <property type="entry name" value="Periplasmic binding protein-like II"/>
    <property type="match status" value="1"/>
</dbReference>
<keyword evidence="8" id="KW-1185">Reference proteome</keyword>
<dbReference type="GO" id="GO:0042597">
    <property type="term" value="C:periplasmic space"/>
    <property type="evidence" value="ECO:0007669"/>
    <property type="project" value="UniProtKB-ARBA"/>
</dbReference>
<dbReference type="InterPro" id="IPR006311">
    <property type="entry name" value="TAT_signal"/>
</dbReference>
<dbReference type="InterPro" id="IPR039424">
    <property type="entry name" value="SBP_5"/>
</dbReference>
<dbReference type="GO" id="GO:0043190">
    <property type="term" value="C:ATP-binding cassette (ABC) transporter complex"/>
    <property type="evidence" value="ECO:0007669"/>
    <property type="project" value="InterPro"/>
</dbReference>
<dbReference type="GO" id="GO:1904680">
    <property type="term" value="F:peptide transmembrane transporter activity"/>
    <property type="evidence" value="ECO:0007669"/>
    <property type="project" value="TreeGrafter"/>
</dbReference>
<feature type="domain" description="Solute-binding protein family 5" evidence="6">
    <location>
        <begin position="88"/>
        <end position="440"/>
    </location>
</feature>
<dbReference type="AlphaFoldDB" id="A0A1H0BJS2"/>
<dbReference type="PIRSF" id="PIRSF002741">
    <property type="entry name" value="MppA"/>
    <property type="match status" value="1"/>
</dbReference>
<keyword evidence="3" id="KW-0813">Transport</keyword>
<dbReference type="OrthoDB" id="9046151at2"/>
<dbReference type="PROSITE" id="PS51318">
    <property type="entry name" value="TAT"/>
    <property type="match status" value="1"/>
</dbReference>
<evidence type="ECO:0000256" key="3">
    <source>
        <dbReference type="ARBA" id="ARBA00022448"/>
    </source>
</evidence>
<keyword evidence="4 5" id="KW-0732">Signal</keyword>
<dbReference type="Gene3D" id="3.10.105.10">
    <property type="entry name" value="Dipeptide-binding Protein, Domain 3"/>
    <property type="match status" value="1"/>
</dbReference>
<accession>A0A1H0BJS2</accession>
<dbReference type="InterPro" id="IPR000914">
    <property type="entry name" value="SBP_5_dom"/>
</dbReference>
<dbReference type="CDD" id="cd00995">
    <property type="entry name" value="PBP2_NikA_DppA_OppA_like"/>
    <property type="match status" value="1"/>
</dbReference>
<dbReference type="PANTHER" id="PTHR30290:SF10">
    <property type="entry name" value="PERIPLASMIC OLIGOPEPTIDE-BINDING PROTEIN-RELATED"/>
    <property type="match status" value="1"/>
</dbReference>
<evidence type="ECO:0000313" key="8">
    <source>
        <dbReference type="Proteomes" id="UP000199088"/>
    </source>
</evidence>
<organism evidence="7 8">
    <name type="scientific">Klenkia soli</name>
    <dbReference type="NCBI Taxonomy" id="1052260"/>
    <lineage>
        <taxon>Bacteria</taxon>
        <taxon>Bacillati</taxon>
        <taxon>Actinomycetota</taxon>
        <taxon>Actinomycetes</taxon>
        <taxon>Geodermatophilales</taxon>
        <taxon>Geodermatophilaceae</taxon>
        <taxon>Klenkia</taxon>
    </lineage>
</organism>
<evidence type="ECO:0000256" key="5">
    <source>
        <dbReference type="SAM" id="SignalP"/>
    </source>
</evidence>
<comment type="similarity">
    <text evidence="2">Belongs to the bacterial solute-binding protein 5 family.</text>
</comment>
<dbReference type="Proteomes" id="UP000199088">
    <property type="component" value="Unassembled WGS sequence"/>
</dbReference>
<dbReference type="EMBL" id="FNIR01000001">
    <property type="protein sequence ID" value="SDN45918.1"/>
    <property type="molecule type" value="Genomic_DNA"/>
</dbReference>
<protein>
    <submittedName>
        <fullName evidence="7">Peptide/nickel transport system substrate-binding protein</fullName>
    </submittedName>
</protein>
<dbReference type="GO" id="GO:0030313">
    <property type="term" value="C:cell envelope"/>
    <property type="evidence" value="ECO:0007669"/>
    <property type="project" value="UniProtKB-SubCell"/>
</dbReference>
<gene>
    <name evidence="7" type="ORF">SAMN05660199_00042</name>
</gene>
<dbReference type="SUPFAM" id="SSF53850">
    <property type="entry name" value="Periplasmic binding protein-like II"/>
    <property type="match status" value="1"/>
</dbReference>
<dbReference type="Pfam" id="PF00496">
    <property type="entry name" value="SBP_bac_5"/>
    <property type="match status" value="1"/>
</dbReference>
<evidence type="ECO:0000256" key="1">
    <source>
        <dbReference type="ARBA" id="ARBA00004196"/>
    </source>
</evidence>
<name>A0A1H0BJS2_9ACTN</name>
<dbReference type="GO" id="GO:0015833">
    <property type="term" value="P:peptide transport"/>
    <property type="evidence" value="ECO:0007669"/>
    <property type="project" value="TreeGrafter"/>
</dbReference>
<dbReference type="PANTHER" id="PTHR30290">
    <property type="entry name" value="PERIPLASMIC BINDING COMPONENT OF ABC TRANSPORTER"/>
    <property type="match status" value="1"/>
</dbReference>
<feature type="signal peptide" evidence="5">
    <location>
        <begin position="1"/>
        <end position="33"/>
    </location>
</feature>
<evidence type="ECO:0000259" key="6">
    <source>
        <dbReference type="Pfam" id="PF00496"/>
    </source>
</evidence>
<dbReference type="RefSeq" id="WP_091237733.1">
    <property type="nucleotide sequence ID" value="NZ_FNIR01000001.1"/>
</dbReference>
<sequence length="528" mass="57007">MTAPRTSREISRRSLFRLGGVVGAGLAFGPALAACAGPTGTPGPGTLTMALNRSLVSLDNKLNQFDAAVTVQRAVRQGLTRIGADLTPELVLAERFELTGDTQWTVQLRDGVVYSDGTPVTPQDVATALQMYQDVNGSFLASFFREWPTVEVLDERTFTMNTQLPEPNLDYLMANILITPAAANAPEELQSGVGSGPYVVTASNRGTGDYTLTRNENYWGEPAAVETVRVRFVPEESSRVVSMRSGEVDVIDTISPDSADQLAGVRDVTVERVDGLRISQLFYNFRKPADHPLANVKVRQALSLGIDGRALVDDVLVGSVTAAKGVVPEGLAGGTGNHEYTFDPRAARQMLAAEGIQDGDLELTMIWETGEFANDTSVMEAVVQMMGDIGVRSRLVQFQPGGDISLWRQGRAGDWDVLGNGFASPTGLALTMLQGMYGGTAEREATRDTYHGYVFPEIQQVITAAGTEVDPARREALLAQAQDAVWETWPCMWAFVPDAVLARRNRVGDLVLKPSNSFELSTTTLGRS</sequence>
<evidence type="ECO:0000313" key="7">
    <source>
        <dbReference type="EMBL" id="SDN45918.1"/>
    </source>
</evidence>
<feature type="chain" id="PRO_5011580946" evidence="5">
    <location>
        <begin position="34"/>
        <end position="528"/>
    </location>
</feature>
<proteinExistence type="inferred from homology"/>